<sequence>MKTKEKKDDNIPKYYAECGREILPGEAYEHTQTKRRTEVYVHRKCLRRKSHE</sequence>
<evidence type="ECO:0000313" key="2">
    <source>
        <dbReference type="Proteomes" id="UP000823891"/>
    </source>
</evidence>
<dbReference type="EMBL" id="DWWS01000051">
    <property type="protein sequence ID" value="HJC24956.1"/>
    <property type="molecule type" value="Genomic_DNA"/>
</dbReference>
<name>A0A9D2NG96_9FIRM</name>
<reference evidence="1" key="2">
    <citation type="submission" date="2021-04" db="EMBL/GenBank/DDBJ databases">
        <authorList>
            <person name="Gilroy R."/>
        </authorList>
    </citation>
    <scope>NUCLEOTIDE SEQUENCE</scope>
    <source>
        <strain evidence="1">USAMLcec2-132</strain>
    </source>
</reference>
<evidence type="ECO:0000313" key="1">
    <source>
        <dbReference type="EMBL" id="HJC24956.1"/>
    </source>
</evidence>
<accession>A0A9D2NG96</accession>
<organism evidence="1 2">
    <name type="scientific">Candidatus Eisenbergiella merdavium</name>
    <dbReference type="NCBI Taxonomy" id="2838551"/>
    <lineage>
        <taxon>Bacteria</taxon>
        <taxon>Bacillati</taxon>
        <taxon>Bacillota</taxon>
        <taxon>Clostridia</taxon>
        <taxon>Lachnospirales</taxon>
        <taxon>Lachnospiraceae</taxon>
        <taxon>Eisenbergiella</taxon>
    </lineage>
</organism>
<dbReference type="Proteomes" id="UP000823891">
    <property type="component" value="Unassembled WGS sequence"/>
</dbReference>
<proteinExistence type="predicted"/>
<reference evidence="1" key="1">
    <citation type="journal article" date="2021" name="PeerJ">
        <title>Extensive microbial diversity within the chicken gut microbiome revealed by metagenomics and culture.</title>
        <authorList>
            <person name="Gilroy R."/>
            <person name="Ravi A."/>
            <person name="Getino M."/>
            <person name="Pursley I."/>
            <person name="Horton D.L."/>
            <person name="Alikhan N.F."/>
            <person name="Baker D."/>
            <person name="Gharbi K."/>
            <person name="Hall N."/>
            <person name="Watson M."/>
            <person name="Adriaenssens E.M."/>
            <person name="Foster-Nyarko E."/>
            <person name="Jarju S."/>
            <person name="Secka A."/>
            <person name="Antonio M."/>
            <person name="Oren A."/>
            <person name="Chaudhuri R.R."/>
            <person name="La Ragione R."/>
            <person name="Hildebrand F."/>
            <person name="Pallen M.J."/>
        </authorList>
    </citation>
    <scope>NUCLEOTIDE SEQUENCE</scope>
    <source>
        <strain evidence="1">USAMLcec2-132</strain>
    </source>
</reference>
<protein>
    <submittedName>
        <fullName evidence="1">Uncharacterized protein</fullName>
    </submittedName>
</protein>
<gene>
    <name evidence="1" type="ORF">H9761_14840</name>
</gene>
<comment type="caution">
    <text evidence="1">The sequence shown here is derived from an EMBL/GenBank/DDBJ whole genome shotgun (WGS) entry which is preliminary data.</text>
</comment>
<dbReference type="AlphaFoldDB" id="A0A9D2NG96"/>